<feature type="domain" description="MurNAc-LAA" evidence="2">
    <location>
        <begin position="121"/>
        <end position="240"/>
    </location>
</feature>
<dbReference type="Pfam" id="PF01520">
    <property type="entry name" value="Amidase_3"/>
    <property type="match status" value="1"/>
</dbReference>
<dbReference type="STRING" id="1122172.GCA_000373045_01495"/>
<dbReference type="RefSeq" id="WP_018451115.1">
    <property type="nucleotide sequence ID" value="NZ_AP019827.1"/>
</dbReference>
<evidence type="ECO:0000313" key="4">
    <source>
        <dbReference type="Proteomes" id="UP000322617"/>
    </source>
</evidence>
<dbReference type="KEGG" id="lsz:JCM16776_1945"/>
<gene>
    <name evidence="3" type="ORF">JCM16776_1945</name>
</gene>
<evidence type="ECO:0000313" key="3">
    <source>
        <dbReference type="EMBL" id="BBM41697.1"/>
    </source>
</evidence>
<dbReference type="GO" id="GO:0009253">
    <property type="term" value="P:peptidoglycan catabolic process"/>
    <property type="evidence" value="ECO:0007669"/>
    <property type="project" value="InterPro"/>
</dbReference>
<name>A0A510JRN3_9FUSO</name>
<dbReference type="Proteomes" id="UP000322617">
    <property type="component" value="Chromosome"/>
</dbReference>
<dbReference type="PANTHER" id="PTHR30404">
    <property type="entry name" value="N-ACETYLMURAMOYL-L-ALANINE AMIDASE"/>
    <property type="match status" value="1"/>
</dbReference>
<keyword evidence="1" id="KW-0378">Hydrolase</keyword>
<evidence type="ECO:0000259" key="2">
    <source>
        <dbReference type="SMART" id="SM00646"/>
    </source>
</evidence>
<dbReference type="GO" id="GO:0008745">
    <property type="term" value="F:N-acetylmuramoyl-L-alanine amidase activity"/>
    <property type="evidence" value="ECO:0007669"/>
    <property type="project" value="InterPro"/>
</dbReference>
<dbReference type="AlphaFoldDB" id="A0A510JRN3"/>
<keyword evidence="4" id="KW-1185">Reference proteome</keyword>
<protein>
    <submittedName>
        <fullName evidence="3">N-acetylmuramoyl-L-alanineamidase</fullName>
    </submittedName>
</protein>
<dbReference type="SMART" id="SM00646">
    <property type="entry name" value="Ami_3"/>
    <property type="match status" value="1"/>
</dbReference>
<dbReference type="GO" id="GO:0030288">
    <property type="term" value="C:outer membrane-bounded periplasmic space"/>
    <property type="evidence" value="ECO:0007669"/>
    <property type="project" value="TreeGrafter"/>
</dbReference>
<dbReference type="CDD" id="cd02696">
    <property type="entry name" value="MurNAc-LAA"/>
    <property type="match status" value="1"/>
</dbReference>
<reference evidence="3 4" key="1">
    <citation type="submission" date="2019-07" db="EMBL/GenBank/DDBJ databases">
        <title>Complete Genome Sequence of Leptotrichia shahii Strain JCM 16776.</title>
        <authorList>
            <person name="Watanabe S."/>
            <person name="Cui L."/>
        </authorList>
    </citation>
    <scope>NUCLEOTIDE SEQUENCE [LARGE SCALE GENOMIC DNA]</scope>
    <source>
        <strain evidence="3 4">JCM16776</strain>
    </source>
</reference>
<evidence type="ECO:0000256" key="1">
    <source>
        <dbReference type="ARBA" id="ARBA00022801"/>
    </source>
</evidence>
<dbReference type="EMBL" id="AP019827">
    <property type="protein sequence ID" value="BBM41697.1"/>
    <property type="molecule type" value="Genomic_DNA"/>
</dbReference>
<dbReference type="PANTHER" id="PTHR30404:SF0">
    <property type="entry name" value="N-ACETYLMURAMOYL-L-ALANINE AMIDASE AMIC"/>
    <property type="match status" value="1"/>
</dbReference>
<organism evidence="3 4">
    <name type="scientific">Leptotrichia shahii</name>
    <dbReference type="NCBI Taxonomy" id="157691"/>
    <lineage>
        <taxon>Bacteria</taxon>
        <taxon>Fusobacteriati</taxon>
        <taxon>Fusobacteriota</taxon>
        <taxon>Fusobacteriia</taxon>
        <taxon>Fusobacteriales</taxon>
        <taxon>Leptotrichiaceae</taxon>
        <taxon>Leptotrichia</taxon>
    </lineage>
</organism>
<dbReference type="InterPro" id="IPR002508">
    <property type="entry name" value="MurNAc-LAA_cat"/>
</dbReference>
<dbReference type="SUPFAM" id="SSF53187">
    <property type="entry name" value="Zn-dependent exopeptidases"/>
    <property type="match status" value="1"/>
</dbReference>
<dbReference type="Gene3D" id="3.40.630.40">
    <property type="entry name" value="Zn-dependent exopeptidases"/>
    <property type="match status" value="1"/>
</dbReference>
<dbReference type="InterPro" id="IPR050695">
    <property type="entry name" value="N-acetylmuramoyl_amidase_3"/>
</dbReference>
<accession>A0A510JRN3</accession>
<sequence length="246" mass="26909">MTEGMLNIIKKVISMLTISVATIIPVKAETSSVSGNNNELICIDSGHQLKGNSGLEEIGPGSSKKKLKVSSGTRGVATKKYEYQLTLEVGLKLRDVLQKEGYHVFMVRETHDVDISNKERAIKTNNAGCSLYIRLHADGINNSSTQGASVLTSSPANPYTKGVQKSSDKFSHDILSEYVKATGAKNRGVVYRDDLTGTNWSKVTNTLIELGFMSNPAEDKKMSTLEYQNKMVTGIVNGIKKYLKEK</sequence>
<proteinExistence type="predicted"/>